<dbReference type="GO" id="GO:0000122">
    <property type="term" value="P:negative regulation of transcription by RNA polymerase II"/>
    <property type="evidence" value="ECO:0007669"/>
    <property type="project" value="EnsemblFungi"/>
</dbReference>
<comment type="subcellular location">
    <subcellularLocation>
        <location evidence="1 8">Nucleus</location>
    </subcellularLocation>
</comment>
<dbReference type="GO" id="GO:0061629">
    <property type="term" value="F:RNA polymerase II-specific DNA-binding transcription factor binding"/>
    <property type="evidence" value="ECO:0007669"/>
    <property type="project" value="EnsemblFungi"/>
</dbReference>
<dbReference type="PANTHER" id="PTHR13381:SF0">
    <property type="entry name" value="MEDIATOR OF RNA POLYMERASE II TRANSCRIPTION SUBUNIT 21"/>
    <property type="match status" value="1"/>
</dbReference>
<dbReference type="InterPro" id="IPR021384">
    <property type="entry name" value="Mediator_Med21"/>
</dbReference>
<organism evidence="10 11">
    <name type="scientific">Pachysolen tannophilus NRRL Y-2460</name>
    <dbReference type="NCBI Taxonomy" id="669874"/>
    <lineage>
        <taxon>Eukaryota</taxon>
        <taxon>Fungi</taxon>
        <taxon>Dikarya</taxon>
        <taxon>Ascomycota</taxon>
        <taxon>Saccharomycotina</taxon>
        <taxon>Pichiomycetes</taxon>
        <taxon>Pachysolenaceae</taxon>
        <taxon>Pachysolen</taxon>
    </lineage>
</organism>
<dbReference type="SUPFAM" id="SSF140718">
    <property type="entry name" value="Mediator hinge subcomplex-like"/>
    <property type="match status" value="1"/>
</dbReference>
<evidence type="ECO:0000256" key="8">
    <source>
        <dbReference type="RuleBase" id="RU366036"/>
    </source>
</evidence>
<evidence type="ECO:0000256" key="4">
    <source>
        <dbReference type="ARBA" id="ARBA00023015"/>
    </source>
</evidence>
<keyword evidence="5 8" id="KW-0010">Activator</keyword>
<comment type="subunit">
    <text evidence="8">Component of the Mediator complex.</text>
</comment>
<dbReference type="GO" id="GO:0003714">
    <property type="term" value="F:transcription corepressor activity"/>
    <property type="evidence" value="ECO:0007669"/>
    <property type="project" value="EnsemblFungi"/>
</dbReference>
<name>A0A1E4TU91_PACTA</name>
<keyword evidence="11" id="KW-1185">Reference proteome</keyword>
<comment type="similarity">
    <text evidence="2 8">Belongs to the Mediator complex subunit 21 family.</text>
</comment>
<evidence type="ECO:0000256" key="2">
    <source>
        <dbReference type="ARBA" id="ARBA00005770"/>
    </source>
</evidence>
<keyword evidence="4 8" id="KW-0805">Transcription regulation</keyword>
<dbReference type="GO" id="GO:0070847">
    <property type="term" value="C:core mediator complex"/>
    <property type="evidence" value="ECO:0007669"/>
    <property type="project" value="EnsemblFungi"/>
</dbReference>
<evidence type="ECO:0000313" key="10">
    <source>
        <dbReference type="EMBL" id="ODV95304.1"/>
    </source>
</evidence>
<dbReference type="GO" id="GO:0032968">
    <property type="term" value="P:positive regulation of transcription elongation by RNA polymerase II"/>
    <property type="evidence" value="ECO:0007669"/>
    <property type="project" value="EnsemblFungi"/>
</dbReference>
<dbReference type="EMBL" id="KV454014">
    <property type="protein sequence ID" value="ODV95304.1"/>
    <property type="molecule type" value="Genomic_DNA"/>
</dbReference>
<evidence type="ECO:0000256" key="5">
    <source>
        <dbReference type="ARBA" id="ARBA00023159"/>
    </source>
</evidence>
<evidence type="ECO:0000313" key="11">
    <source>
        <dbReference type="Proteomes" id="UP000094236"/>
    </source>
</evidence>
<evidence type="ECO:0000256" key="7">
    <source>
        <dbReference type="ARBA" id="ARBA00023242"/>
    </source>
</evidence>
<dbReference type="GO" id="GO:0016592">
    <property type="term" value="C:mediator complex"/>
    <property type="evidence" value="ECO:0007669"/>
    <property type="project" value="UniProtKB-UniRule"/>
</dbReference>
<dbReference type="GO" id="GO:0051123">
    <property type="term" value="P:RNA polymerase II preinitiation complex assembly"/>
    <property type="evidence" value="ECO:0007669"/>
    <property type="project" value="EnsemblFungi"/>
</dbReference>
<evidence type="ECO:0000256" key="9">
    <source>
        <dbReference type="SAM" id="Coils"/>
    </source>
</evidence>
<evidence type="ECO:0000256" key="3">
    <source>
        <dbReference type="ARBA" id="ARBA00019691"/>
    </source>
</evidence>
<evidence type="ECO:0000256" key="1">
    <source>
        <dbReference type="ARBA" id="ARBA00004123"/>
    </source>
</evidence>
<dbReference type="STRING" id="669874.A0A1E4TU91"/>
<comment type="function">
    <text evidence="8">Component of the Mediator complex, a coactivator involved in the regulated transcription of nearly all RNA polymerase II-dependent genes. Mediator functions as a bridge to convey information from gene-specific regulatory proteins to the basal RNA polymerase II transcription machinery. Mediator is recruited to promoters by direct interactions with regulatory proteins and serves as a scaffold for the assembly of a functional preinitiation complex with RNA polymerase II and the general transcription factors.</text>
</comment>
<dbReference type="AlphaFoldDB" id="A0A1E4TU91"/>
<proteinExistence type="inferred from homology"/>
<dbReference type="Proteomes" id="UP000094236">
    <property type="component" value="Unassembled WGS sequence"/>
</dbReference>
<dbReference type="OrthoDB" id="526653at2759"/>
<dbReference type="Pfam" id="PF11221">
    <property type="entry name" value="Med21"/>
    <property type="match status" value="1"/>
</dbReference>
<gene>
    <name evidence="10" type="ORF">PACTADRAFT_43043</name>
</gene>
<keyword evidence="9" id="KW-0175">Coiled coil</keyword>
<dbReference type="GO" id="GO:0003713">
    <property type="term" value="F:transcription coactivator activity"/>
    <property type="evidence" value="ECO:0007669"/>
    <property type="project" value="EnsemblFungi"/>
</dbReference>
<feature type="coiled-coil region" evidence="9">
    <location>
        <begin position="87"/>
        <end position="114"/>
    </location>
</feature>
<evidence type="ECO:0000256" key="6">
    <source>
        <dbReference type="ARBA" id="ARBA00023163"/>
    </source>
</evidence>
<sequence>MADRLTQLQICLDQLIEQFCSTLNYVDKHHDFIPTEIGEEKMTDPLATIIPEEEFNGAINELSSDLILKTRQILTVIDSLPGVGVTKKEQVEKIESLQIELTKVEKEKKAAIKRKNELLDWINELILEVADGIAKSRD</sequence>
<protein>
    <recommendedName>
        <fullName evidence="3 8">Mediator of RNA polymerase II transcription subunit 21</fullName>
    </recommendedName>
</protein>
<reference evidence="11" key="1">
    <citation type="submission" date="2016-05" db="EMBL/GenBank/DDBJ databases">
        <title>Comparative genomics of biotechnologically important yeasts.</title>
        <authorList>
            <consortium name="DOE Joint Genome Institute"/>
            <person name="Riley R."/>
            <person name="Haridas S."/>
            <person name="Wolfe K.H."/>
            <person name="Lopes M.R."/>
            <person name="Hittinger C.T."/>
            <person name="Goker M."/>
            <person name="Salamov A."/>
            <person name="Wisecaver J."/>
            <person name="Long T.M."/>
            <person name="Aerts A.L."/>
            <person name="Barry K."/>
            <person name="Choi C."/>
            <person name="Clum A."/>
            <person name="Coughlan A.Y."/>
            <person name="Deshpande S."/>
            <person name="Douglass A.P."/>
            <person name="Hanson S.J."/>
            <person name="Klenk H.-P."/>
            <person name="Labutti K."/>
            <person name="Lapidus A."/>
            <person name="Lindquist E."/>
            <person name="Lipzen A."/>
            <person name="Meier-Kolthoff J.P."/>
            <person name="Ohm R.A."/>
            <person name="Otillar R.P."/>
            <person name="Pangilinan J."/>
            <person name="Peng Y."/>
            <person name="Rokas A."/>
            <person name="Rosa C.A."/>
            <person name="Scheuner C."/>
            <person name="Sibirny A.A."/>
            <person name="Slot J.C."/>
            <person name="Stielow J.B."/>
            <person name="Sun H."/>
            <person name="Kurtzman C.P."/>
            <person name="Blackwell M."/>
            <person name="Grigoriev I.V."/>
            <person name="Jeffries T.W."/>
        </authorList>
    </citation>
    <scope>NUCLEOTIDE SEQUENCE [LARGE SCALE GENOMIC DNA]</scope>
    <source>
        <strain evidence="11">NRRL Y-2460</strain>
    </source>
</reference>
<dbReference type="Gene3D" id="6.10.280.10">
    <property type="entry name" value="Mediator complex, subunit Med21"/>
    <property type="match status" value="1"/>
</dbReference>
<keyword evidence="6 8" id="KW-0804">Transcription</keyword>
<accession>A0A1E4TU91</accession>
<dbReference type="GO" id="GO:0060261">
    <property type="term" value="P:positive regulation of transcription initiation by RNA polymerase II"/>
    <property type="evidence" value="ECO:0007669"/>
    <property type="project" value="EnsemblFungi"/>
</dbReference>
<keyword evidence="7 8" id="KW-0539">Nucleus</keyword>
<dbReference type="PANTHER" id="PTHR13381">
    <property type="entry name" value="RNA POLYMERASE II HOLOENZYME COMPONENT SRB7"/>
    <property type="match status" value="1"/>
</dbReference>
<dbReference type="InterPro" id="IPR037212">
    <property type="entry name" value="Med7/Med21-like"/>
</dbReference>